<accession>A0A101M1E9</accession>
<organism evidence="1">
    <name type="scientific">Picea glauca</name>
    <name type="common">White spruce</name>
    <name type="synonym">Pinus glauca</name>
    <dbReference type="NCBI Taxonomy" id="3330"/>
    <lineage>
        <taxon>Eukaryota</taxon>
        <taxon>Viridiplantae</taxon>
        <taxon>Streptophyta</taxon>
        <taxon>Embryophyta</taxon>
        <taxon>Tracheophyta</taxon>
        <taxon>Spermatophyta</taxon>
        <taxon>Pinopsida</taxon>
        <taxon>Pinidae</taxon>
        <taxon>Conifers I</taxon>
        <taxon>Pinales</taxon>
        <taxon>Pinaceae</taxon>
        <taxon>Picea</taxon>
    </lineage>
</organism>
<reference evidence="1" key="1">
    <citation type="journal article" date="2015" name="Genome Biol. Evol.">
        <title>Organellar Genomes of White Spruce (Picea glauca): Assembly and Annotation.</title>
        <authorList>
            <person name="Jackman S.D."/>
            <person name="Warren R.L."/>
            <person name="Gibb E.A."/>
            <person name="Vandervalk B.P."/>
            <person name="Mohamadi H."/>
            <person name="Chu J."/>
            <person name="Raymond A."/>
            <person name="Pleasance S."/>
            <person name="Coope R."/>
            <person name="Wildung M.R."/>
            <person name="Ritland C.E."/>
            <person name="Bousquet J."/>
            <person name="Jones S.J."/>
            <person name="Bohlmann J."/>
            <person name="Birol I."/>
        </authorList>
    </citation>
    <scope>NUCLEOTIDE SEQUENCE [LARGE SCALE GENOMIC DNA]</scope>
    <source>
        <tissue evidence="1">Flushing bud</tissue>
    </source>
</reference>
<comment type="caution">
    <text evidence="1">The sequence shown here is derived from an EMBL/GenBank/DDBJ whole genome shotgun (WGS) entry which is preliminary data.</text>
</comment>
<sequence length="34" mass="3986">MLLYLMEMYTRSPVHASLDLNMQNLLLALNPHLE</sequence>
<name>A0A101M1E9_PICGL</name>
<dbReference type="AlphaFoldDB" id="A0A101M1E9"/>
<gene>
    <name evidence="1" type="ORF">ABT39_MTgene3748</name>
</gene>
<evidence type="ECO:0000313" key="1">
    <source>
        <dbReference type="EMBL" id="KUM49199.1"/>
    </source>
</evidence>
<dbReference type="EMBL" id="LKAM01000003">
    <property type="protein sequence ID" value="KUM49199.1"/>
    <property type="molecule type" value="Genomic_DNA"/>
</dbReference>
<geneLocation type="mitochondrion" evidence="1"/>
<keyword evidence="1" id="KW-0496">Mitochondrion</keyword>
<protein>
    <submittedName>
        <fullName evidence="1">Uncharacterized protein</fullName>
    </submittedName>
</protein>
<proteinExistence type="predicted"/>